<name>A0AAE0BSJ7_9CHLO</name>
<evidence type="ECO:0000256" key="1">
    <source>
        <dbReference type="SAM" id="MobiDB-lite"/>
    </source>
</evidence>
<sequence>MLRPKTRARTDIGGRKRSAEEDASPTKRAKLPEITSMPTLDSPMGEASEASQEYATPTDSGTPADTAAKPTSPTIDLSGPPSPYEEPALRKQFRWGKTEFKTFKPDKKPNDTRTKSGAKGPAGPRAESPTGSEKGRVPTRIVVNALLQPYAYTKHTASPKGDKVPSAAKAIDAVSKLPTKVALGTDREGEIEEIITSWWEDTRDLPHAENKPEEFCKLGRPEATLDTEESGGGEEHQILRHEILVIEPYWQPTVRKPVVAFPATVHHS</sequence>
<evidence type="ECO:0000313" key="3">
    <source>
        <dbReference type="Proteomes" id="UP001190700"/>
    </source>
</evidence>
<gene>
    <name evidence="2" type="ORF">CYMTET_48838</name>
</gene>
<organism evidence="2 3">
    <name type="scientific">Cymbomonas tetramitiformis</name>
    <dbReference type="NCBI Taxonomy" id="36881"/>
    <lineage>
        <taxon>Eukaryota</taxon>
        <taxon>Viridiplantae</taxon>
        <taxon>Chlorophyta</taxon>
        <taxon>Pyramimonadophyceae</taxon>
        <taxon>Pyramimonadales</taxon>
        <taxon>Pyramimonadaceae</taxon>
        <taxon>Cymbomonas</taxon>
    </lineage>
</organism>
<feature type="compositionally biased region" description="Basic and acidic residues" evidence="1">
    <location>
        <begin position="96"/>
        <end position="114"/>
    </location>
</feature>
<feature type="region of interest" description="Disordered" evidence="1">
    <location>
        <begin position="1"/>
        <end position="135"/>
    </location>
</feature>
<proteinExistence type="predicted"/>
<comment type="caution">
    <text evidence="2">The sequence shown here is derived from an EMBL/GenBank/DDBJ whole genome shotgun (WGS) entry which is preliminary data.</text>
</comment>
<accession>A0AAE0BSJ7</accession>
<keyword evidence="3" id="KW-1185">Reference proteome</keyword>
<evidence type="ECO:0000313" key="2">
    <source>
        <dbReference type="EMBL" id="KAK3241398.1"/>
    </source>
</evidence>
<feature type="compositionally biased region" description="Basic and acidic residues" evidence="1">
    <location>
        <begin position="8"/>
        <end position="20"/>
    </location>
</feature>
<dbReference type="Proteomes" id="UP001190700">
    <property type="component" value="Unassembled WGS sequence"/>
</dbReference>
<feature type="compositionally biased region" description="Polar residues" evidence="1">
    <location>
        <begin position="49"/>
        <end position="75"/>
    </location>
</feature>
<reference evidence="2 3" key="1">
    <citation type="journal article" date="2015" name="Genome Biol. Evol.">
        <title>Comparative Genomics of a Bacterivorous Green Alga Reveals Evolutionary Causalities and Consequences of Phago-Mixotrophic Mode of Nutrition.</title>
        <authorList>
            <person name="Burns J.A."/>
            <person name="Paasch A."/>
            <person name="Narechania A."/>
            <person name="Kim E."/>
        </authorList>
    </citation>
    <scope>NUCLEOTIDE SEQUENCE [LARGE SCALE GENOMIC DNA]</scope>
    <source>
        <strain evidence="2 3">PLY_AMNH</strain>
    </source>
</reference>
<dbReference type="EMBL" id="LGRX02033400">
    <property type="protein sequence ID" value="KAK3241398.1"/>
    <property type="molecule type" value="Genomic_DNA"/>
</dbReference>
<dbReference type="AlphaFoldDB" id="A0AAE0BSJ7"/>
<protein>
    <submittedName>
        <fullName evidence="2">Uncharacterized protein</fullName>
    </submittedName>
</protein>